<dbReference type="InterPro" id="IPR014001">
    <property type="entry name" value="Helicase_ATP-bd"/>
</dbReference>
<dbReference type="Pfam" id="PF00271">
    <property type="entry name" value="Helicase_C"/>
    <property type="match status" value="1"/>
</dbReference>
<protein>
    <submittedName>
        <fullName evidence="2">HELICc domain containing protein</fullName>
    </submittedName>
</protein>
<evidence type="ECO:0000313" key="2">
    <source>
        <dbReference type="EMBL" id="CAB5222902.1"/>
    </source>
</evidence>
<sequence>MQLRPYQDEAADFLYERDRAMILAPVGAGKTAITLTAMQAMVKDGYASRFLVLAPKRVCTDVWPIEVPKWAPQLTINIAVGTPKQRAFAMLPSNPIVVTNYDNIGWLAYQDLSSFDAIVFDELTKLKNPSGTRFKALHKIIDQFKIRWGLTGSFTSNGLEDVFGQCKIVDEKLLGRAKGAFLQQYFVCMNRDFGEWLPRPGALPLVMQRIKPATYVLEPGEYKDKLPECHVVELRCQLDDRAPYEKMKKDFVVQFPTAEILAANAAAVTSKLQQMASGFVYDSSRVASAVPGQFINSKTAVWFSGHKFDRLDELLEENQHANTLLVYQFQEEVAELRRRYPKLATLDDPDAIKRWNAGQIELLAVHPKSAGHGLNLQHGGSHMVFLSLPWSLELYEQTVGRLHRSGQLHDVWVYILLADKTVDEKIYAALHDKRAISDIAMEALK</sequence>
<evidence type="ECO:0000259" key="1">
    <source>
        <dbReference type="PROSITE" id="PS51192"/>
    </source>
</evidence>
<dbReference type="PANTHER" id="PTHR45629">
    <property type="entry name" value="SNF2/RAD54 FAMILY MEMBER"/>
    <property type="match status" value="1"/>
</dbReference>
<feature type="domain" description="Helicase ATP-binding" evidence="1">
    <location>
        <begin position="11"/>
        <end position="172"/>
    </location>
</feature>
<proteinExistence type="predicted"/>
<reference evidence="2" key="1">
    <citation type="submission" date="2020-05" db="EMBL/GenBank/DDBJ databases">
        <authorList>
            <person name="Chiriac C."/>
            <person name="Salcher M."/>
            <person name="Ghai R."/>
            <person name="Kavagutti S V."/>
        </authorList>
    </citation>
    <scope>NUCLEOTIDE SEQUENCE</scope>
</reference>
<dbReference type="PROSITE" id="PS51192">
    <property type="entry name" value="HELICASE_ATP_BIND_1"/>
    <property type="match status" value="1"/>
</dbReference>
<dbReference type="SUPFAM" id="SSF52540">
    <property type="entry name" value="P-loop containing nucleoside triphosphate hydrolases"/>
    <property type="match status" value="2"/>
</dbReference>
<dbReference type="InterPro" id="IPR000330">
    <property type="entry name" value="SNF2_N"/>
</dbReference>
<dbReference type="EMBL" id="LR798311">
    <property type="protein sequence ID" value="CAB5222902.1"/>
    <property type="molecule type" value="Genomic_DNA"/>
</dbReference>
<dbReference type="Gene3D" id="3.40.50.300">
    <property type="entry name" value="P-loop containing nucleotide triphosphate hydrolases"/>
    <property type="match status" value="2"/>
</dbReference>
<dbReference type="GO" id="GO:0005524">
    <property type="term" value="F:ATP binding"/>
    <property type="evidence" value="ECO:0007669"/>
    <property type="project" value="InterPro"/>
</dbReference>
<name>A0A6J7X1Q7_9CAUD</name>
<organism evidence="2">
    <name type="scientific">uncultured Caudovirales phage</name>
    <dbReference type="NCBI Taxonomy" id="2100421"/>
    <lineage>
        <taxon>Viruses</taxon>
        <taxon>Duplodnaviria</taxon>
        <taxon>Heunggongvirae</taxon>
        <taxon>Uroviricota</taxon>
        <taxon>Caudoviricetes</taxon>
        <taxon>Peduoviridae</taxon>
        <taxon>Maltschvirus</taxon>
        <taxon>Maltschvirus maltsch</taxon>
    </lineage>
</organism>
<dbReference type="PANTHER" id="PTHR45629:SF7">
    <property type="entry name" value="DNA EXCISION REPAIR PROTEIN ERCC-6-RELATED"/>
    <property type="match status" value="1"/>
</dbReference>
<dbReference type="SMART" id="SM00487">
    <property type="entry name" value="DEXDc"/>
    <property type="match status" value="1"/>
</dbReference>
<dbReference type="InterPro" id="IPR027417">
    <property type="entry name" value="P-loop_NTPase"/>
</dbReference>
<gene>
    <name evidence="2" type="ORF">UFOVP370_40</name>
</gene>
<dbReference type="InterPro" id="IPR050496">
    <property type="entry name" value="SNF2_RAD54_helicase_repair"/>
</dbReference>
<dbReference type="Pfam" id="PF00176">
    <property type="entry name" value="SNF2-rel_dom"/>
    <property type="match status" value="1"/>
</dbReference>
<accession>A0A6J7X1Q7</accession>
<dbReference type="InterPro" id="IPR001650">
    <property type="entry name" value="Helicase_C-like"/>
</dbReference>